<dbReference type="EC" id="3.4.22.-" evidence="10"/>
<proteinExistence type="predicted"/>
<keyword evidence="5 10" id="KW-0378">Hydrolase</keyword>
<feature type="transmembrane region" description="Helical" evidence="8">
    <location>
        <begin position="262"/>
        <end position="283"/>
    </location>
</feature>
<feature type="domain" description="Methanolan biosynthesis EpsI" evidence="9">
    <location>
        <begin position="325"/>
        <end position="523"/>
    </location>
</feature>
<sequence length="527" mass="56502">MPETATDPVTAATRPPVPLAGLLLAALAFAGTALFGPSLTGLAVAWAQPEYSHGWLIPAVTLFLLLRRRAAILAACGPGSFAGTALVLLGLLVLFLSRISSMLTPAVIGFLLVAGGLGLAALGPRAMRPVWLPLAFLLFALPMPATAYYLLSTKLQLLSSALGAAALRLAGVSVHLEGNIIDLGVYRLQVAEACSGLRYLFPLSAFGFLCAWLFRAPLPARALVLVSVAPITVLVNALRLALTGLLVEHGSIALAEGFLHLFEGWAIFLLALLLLFGEMALLARLRPPRASAEVQGLLDLERIAGTSAIAPPSRPGTRFLPLLLASLLLVAALPAGRWADARPERPPLRPGLATFPLELGPWHGRERPLDATARAVLRPDDYLLADFAAADEAAAVNLWVVYYASQAKGGRIHSPRECLPGSGWEFVRIEPVPAPAGGFVVNRAVIAKGDRKILMYYWYEQRGRRFTDEVWTKLAILVDVLARQRSDGALVRLMTEIRPDEPVAAAEARLGHLFRLAYPRLQPHVGL</sequence>
<keyword evidence="6 8" id="KW-1133">Transmembrane helix</keyword>
<evidence type="ECO:0000313" key="10">
    <source>
        <dbReference type="EMBL" id="MEK0086045.1"/>
    </source>
</evidence>
<evidence type="ECO:0000313" key="11">
    <source>
        <dbReference type="Proteomes" id="UP001375743"/>
    </source>
</evidence>
<dbReference type="NCBIfam" id="TIGR02602">
    <property type="entry name" value="8TM_EpsH"/>
    <property type="match status" value="1"/>
</dbReference>
<evidence type="ECO:0000256" key="5">
    <source>
        <dbReference type="ARBA" id="ARBA00022801"/>
    </source>
</evidence>
<name>A0ABU8XXV3_9PROT</name>
<dbReference type="Proteomes" id="UP001375743">
    <property type="component" value="Unassembled WGS sequence"/>
</dbReference>
<dbReference type="InterPro" id="IPR013426">
    <property type="entry name" value="EpsH-like"/>
</dbReference>
<evidence type="ECO:0000256" key="3">
    <source>
        <dbReference type="ARBA" id="ARBA00022670"/>
    </source>
</evidence>
<evidence type="ECO:0000256" key="7">
    <source>
        <dbReference type="ARBA" id="ARBA00023136"/>
    </source>
</evidence>
<evidence type="ECO:0000256" key="4">
    <source>
        <dbReference type="ARBA" id="ARBA00022692"/>
    </source>
</evidence>
<dbReference type="RefSeq" id="WP_418161889.1">
    <property type="nucleotide sequence ID" value="NZ_JBBLZC010000042.1"/>
</dbReference>
<dbReference type="InterPro" id="IPR019127">
    <property type="entry name" value="Exosortase"/>
</dbReference>
<dbReference type="NCBIfam" id="TIGR04152">
    <property type="entry name" value="exosort_VPLPA"/>
    <property type="match status" value="1"/>
</dbReference>
<evidence type="ECO:0000256" key="2">
    <source>
        <dbReference type="ARBA" id="ARBA00022475"/>
    </source>
</evidence>
<dbReference type="Pfam" id="PF11984">
    <property type="entry name" value="DUF3485"/>
    <property type="match status" value="1"/>
</dbReference>
<dbReference type="Pfam" id="PF09721">
    <property type="entry name" value="Exosortase_EpsH"/>
    <property type="match status" value="1"/>
</dbReference>
<keyword evidence="7 8" id="KW-0472">Membrane</keyword>
<protein>
    <submittedName>
        <fullName evidence="10">VPLPA-CTERM-specific exosortase XrtD</fullName>
        <ecNumber evidence="10">3.4.22.-</ecNumber>
    </submittedName>
</protein>
<comment type="caution">
    <text evidence="10">The sequence shown here is derived from an EMBL/GenBank/DDBJ whole genome shotgun (WGS) entry which is preliminary data.</text>
</comment>
<evidence type="ECO:0000259" key="9">
    <source>
        <dbReference type="Pfam" id="PF11984"/>
    </source>
</evidence>
<feature type="transmembrane region" description="Helical" evidence="8">
    <location>
        <begin position="71"/>
        <end position="96"/>
    </location>
</feature>
<feature type="transmembrane region" description="Helical" evidence="8">
    <location>
        <begin position="103"/>
        <end position="124"/>
    </location>
</feature>
<evidence type="ECO:0000256" key="8">
    <source>
        <dbReference type="SAM" id="Phobius"/>
    </source>
</evidence>
<keyword evidence="2" id="KW-1003">Cell membrane</keyword>
<accession>A0ABU8XXV3</accession>
<organism evidence="10 11">
    <name type="scientific">Benzoatithermus flavus</name>
    <dbReference type="NCBI Taxonomy" id="3108223"/>
    <lineage>
        <taxon>Bacteria</taxon>
        <taxon>Pseudomonadati</taxon>
        <taxon>Pseudomonadota</taxon>
        <taxon>Alphaproteobacteria</taxon>
        <taxon>Geminicoccales</taxon>
        <taxon>Geminicoccaceae</taxon>
        <taxon>Benzoatithermus</taxon>
    </lineage>
</organism>
<feature type="transmembrane region" description="Helical" evidence="8">
    <location>
        <begin position="196"/>
        <end position="215"/>
    </location>
</feature>
<keyword evidence="11" id="KW-1185">Reference proteome</keyword>
<feature type="transmembrane region" description="Helical" evidence="8">
    <location>
        <begin position="319"/>
        <end position="339"/>
    </location>
</feature>
<dbReference type="InterPro" id="IPR026392">
    <property type="entry name" value="Exo/Archaeosortase_dom"/>
</dbReference>
<feature type="transmembrane region" description="Helical" evidence="8">
    <location>
        <begin position="222"/>
        <end position="242"/>
    </location>
</feature>
<keyword evidence="4 8" id="KW-0812">Transmembrane</keyword>
<dbReference type="InterPro" id="IPR026491">
    <property type="entry name" value="ExosortD_VPLPA"/>
</dbReference>
<keyword evidence="3" id="KW-0645">Protease</keyword>
<feature type="transmembrane region" description="Helical" evidence="8">
    <location>
        <begin position="130"/>
        <end position="150"/>
    </location>
</feature>
<comment type="subcellular location">
    <subcellularLocation>
        <location evidence="1">Cell membrane</location>
        <topology evidence="1">Multi-pass membrane protein</topology>
    </subcellularLocation>
</comment>
<dbReference type="GO" id="GO:0016787">
    <property type="term" value="F:hydrolase activity"/>
    <property type="evidence" value="ECO:0007669"/>
    <property type="project" value="UniProtKB-KW"/>
</dbReference>
<dbReference type="EMBL" id="JBBLZC010000042">
    <property type="protein sequence ID" value="MEK0086045.1"/>
    <property type="molecule type" value="Genomic_DNA"/>
</dbReference>
<evidence type="ECO:0000256" key="1">
    <source>
        <dbReference type="ARBA" id="ARBA00004651"/>
    </source>
</evidence>
<dbReference type="NCBIfam" id="TIGR02914">
    <property type="entry name" value="EpsI_fam"/>
    <property type="match status" value="1"/>
</dbReference>
<gene>
    <name evidence="10" type="primary">xrtD</name>
    <name evidence="10" type="ORF">U1T56_23050</name>
</gene>
<evidence type="ECO:0000256" key="6">
    <source>
        <dbReference type="ARBA" id="ARBA00022989"/>
    </source>
</evidence>
<dbReference type="NCBIfam" id="TIGR04178">
    <property type="entry name" value="exo_archaeo"/>
    <property type="match status" value="1"/>
</dbReference>
<reference evidence="10 11" key="1">
    <citation type="submission" date="2024-01" db="EMBL/GenBank/DDBJ databases">
        <title>Multi-omics insights into the function and evolution of sodium benzoate biodegradation pathways in Benzoatithermus flavus gen. nov., sp. nov. from hot spring.</title>
        <authorList>
            <person name="Hu C.-J."/>
            <person name="Li W.-J."/>
        </authorList>
    </citation>
    <scope>NUCLEOTIDE SEQUENCE [LARGE SCALE GENOMIC DNA]</scope>
    <source>
        <strain evidence="10 11">SYSU G07066</strain>
    </source>
</reference>
<dbReference type="InterPro" id="IPR014263">
    <property type="entry name" value="Methanolan_biosynth_EpsI"/>
</dbReference>